<dbReference type="Proteomes" id="UP000256780">
    <property type="component" value="Chromosome CBM2587_b"/>
</dbReference>
<dbReference type="PANTHER" id="PTHR40266">
    <property type="entry name" value="TOXIN HIGB-1"/>
    <property type="match status" value="1"/>
</dbReference>
<dbReference type="SUPFAM" id="SSF143011">
    <property type="entry name" value="RelE-like"/>
    <property type="match status" value="1"/>
</dbReference>
<sequence>MLDDAATLESLRSPPGNRLEMLRGDRNGRFSIRVNAQWRICFIWTHDGPAAVEMLDYH</sequence>
<dbReference type="Pfam" id="PF05015">
    <property type="entry name" value="HigB-like_toxin"/>
    <property type="match status" value="1"/>
</dbReference>
<reference evidence="1 2" key="1">
    <citation type="submission" date="2018-01" db="EMBL/GenBank/DDBJ databases">
        <authorList>
            <person name="Clerissi C."/>
        </authorList>
    </citation>
    <scope>NUCLEOTIDE SEQUENCE [LARGE SCALE GENOMIC DNA]</scope>
    <source>
        <strain evidence="1">Cupriavidus sp. LMG 19464</strain>
    </source>
</reference>
<gene>
    <name evidence="1" type="ORF">CBM2587_B80170</name>
</gene>
<dbReference type="InterPro" id="IPR007711">
    <property type="entry name" value="HigB-1"/>
</dbReference>
<dbReference type="InterPro" id="IPR035093">
    <property type="entry name" value="RelE/ParE_toxin_dom_sf"/>
</dbReference>
<dbReference type="PANTHER" id="PTHR40266:SF2">
    <property type="entry name" value="TOXIN HIGB-1"/>
    <property type="match status" value="1"/>
</dbReference>
<accession>A0A976A7N5</accession>
<evidence type="ECO:0000313" key="1">
    <source>
        <dbReference type="EMBL" id="SOY66893.1"/>
    </source>
</evidence>
<proteinExistence type="predicted"/>
<dbReference type="AlphaFoldDB" id="A0A976A7N5"/>
<evidence type="ECO:0000313" key="2">
    <source>
        <dbReference type="Proteomes" id="UP000256780"/>
    </source>
</evidence>
<name>A0A976A7N5_9BURK</name>
<comment type="caution">
    <text evidence="1">The sequence shown here is derived from an EMBL/GenBank/DDBJ whole genome shotgun (WGS) entry which is preliminary data.</text>
</comment>
<dbReference type="Gene3D" id="3.30.2310.20">
    <property type="entry name" value="RelE-like"/>
    <property type="match status" value="1"/>
</dbReference>
<dbReference type="EMBL" id="OFSQ01000037">
    <property type="protein sequence ID" value="SOY66893.1"/>
    <property type="molecule type" value="Genomic_DNA"/>
</dbReference>
<organism evidence="1 2">
    <name type="scientific">Cupriavidus taiwanensis</name>
    <dbReference type="NCBI Taxonomy" id="164546"/>
    <lineage>
        <taxon>Bacteria</taxon>
        <taxon>Pseudomonadati</taxon>
        <taxon>Pseudomonadota</taxon>
        <taxon>Betaproteobacteria</taxon>
        <taxon>Burkholderiales</taxon>
        <taxon>Burkholderiaceae</taxon>
        <taxon>Cupriavidus</taxon>
    </lineage>
</organism>
<protein>
    <submittedName>
        <fullName evidence="1">Toxin HigB-1</fullName>
    </submittedName>
</protein>